<name>A0A5C4LGH0_9HYPH</name>
<dbReference type="EMBL" id="VDDA01000006">
    <property type="protein sequence ID" value="TNC12360.1"/>
    <property type="molecule type" value="Genomic_DNA"/>
</dbReference>
<feature type="region of interest" description="Disordered" evidence="1">
    <location>
        <begin position="134"/>
        <end position="159"/>
    </location>
</feature>
<feature type="compositionally biased region" description="Polar residues" evidence="1">
    <location>
        <begin position="1"/>
        <end position="11"/>
    </location>
</feature>
<evidence type="ECO:0000313" key="2">
    <source>
        <dbReference type="EMBL" id="TNC12360.1"/>
    </source>
</evidence>
<accession>A0A5C4LGH0</accession>
<evidence type="ECO:0000256" key="1">
    <source>
        <dbReference type="SAM" id="MobiDB-lite"/>
    </source>
</evidence>
<organism evidence="2 3">
    <name type="scientific">Methylobacterium terricola</name>
    <dbReference type="NCBI Taxonomy" id="2583531"/>
    <lineage>
        <taxon>Bacteria</taxon>
        <taxon>Pseudomonadati</taxon>
        <taxon>Pseudomonadota</taxon>
        <taxon>Alphaproteobacteria</taxon>
        <taxon>Hyphomicrobiales</taxon>
        <taxon>Methylobacteriaceae</taxon>
        <taxon>Methylobacterium</taxon>
    </lineage>
</organism>
<protein>
    <submittedName>
        <fullName evidence="2">DUF1127 domain-containing protein</fullName>
    </submittedName>
</protein>
<gene>
    <name evidence="2" type="ORF">FF100_16150</name>
</gene>
<feature type="region of interest" description="Disordered" evidence="1">
    <location>
        <begin position="1"/>
        <end position="37"/>
    </location>
</feature>
<comment type="caution">
    <text evidence="2">The sequence shown here is derived from an EMBL/GenBank/DDBJ whole genome shotgun (WGS) entry which is preliminary data.</text>
</comment>
<keyword evidence="3" id="KW-1185">Reference proteome</keyword>
<evidence type="ECO:0000313" key="3">
    <source>
        <dbReference type="Proteomes" id="UP000305267"/>
    </source>
</evidence>
<dbReference type="Proteomes" id="UP000305267">
    <property type="component" value="Unassembled WGS sequence"/>
</dbReference>
<reference evidence="2 3" key="1">
    <citation type="submission" date="2019-06" db="EMBL/GenBank/DDBJ databases">
        <title>Genome of Methylobacterium sp. 17Sr1-39.</title>
        <authorList>
            <person name="Seo T."/>
        </authorList>
    </citation>
    <scope>NUCLEOTIDE SEQUENCE [LARGE SCALE GENOMIC DNA]</scope>
    <source>
        <strain evidence="2 3">17Sr1-39</strain>
    </source>
</reference>
<dbReference type="OrthoDB" id="9990106at2"/>
<proteinExistence type="predicted"/>
<dbReference type="AlphaFoldDB" id="A0A5C4LGH0"/>
<sequence>MTVTMAVSSRASLPPAAQHRPGCRSTLRPAPKRAARRFGRVRSTRSGARARVVPTATGRPAMPSLIRLLRALCRPPAPRGGPPGEGAWARQLRQARDRTRLAGLDDRLLRDIGLRREVSAAGFDFVPLSSADPAATAKFAPSSDDCRSRPEAGSAAASS</sequence>